<keyword evidence="4 6" id="KW-1133">Transmembrane helix</keyword>
<dbReference type="PANTHER" id="PTHR30482">
    <property type="entry name" value="HIGH-AFFINITY BRANCHED-CHAIN AMINO ACID TRANSPORT SYSTEM PERMEASE"/>
    <property type="match status" value="1"/>
</dbReference>
<evidence type="ECO:0000256" key="2">
    <source>
        <dbReference type="ARBA" id="ARBA00022475"/>
    </source>
</evidence>
<evidence type="ECO:0000256" key="4">
    <source>
        <dbReference type="ARBA" id="ARBA00022989"/>
    </source>
</evidence>
<comment type="subcellular location">
    <subcellularLocation>
        <location evidence="1">Cell membrane</location>
        <topology evidence="1">Multi-pass membrane protein</topology>
    </subcellularLocation>
</comment>
<feature type="transmembrane region" description="Helical" evidence="6">
    <location>
        <begin position="215"/>
        <end position="232"/>
    </location>
</feature>
<dbReference type="RefSeq" id="WP_430438559.1">
    <property type="nucleotide sequence ID" value="NZ_FXUL01000037.1"/>
</dbReference>
<keyword evidence="3 6" id="KW-0812">Transmembrane</keyword>
<organism evidence="7 8">
    <name type="scientific">Noviherbaspirillum suwonense</name>
    <dbReference type="NCBI Taxonomy" id="1224511"/>
    <lineage>
        <taxon>Bacteria</taxon>
        <taxon>Pseudomonadati</taxon>
        <taxon>Pseudomonadota</taxon>
        <taxon>Betaproteobacteria</taxon>
        <taxon>Burkholderiales</taxon>
        <taxon>Oxalobacteraceae</taxon>
        <taxon>Noviherbaspirillum</taxon>
    </lineage>
</organism>
<dbReference type="InterPro" id="IPR043428">
    <property type="entry name" value="LivM-like"/>
</dbReference>
<evidence type="ECO:0000313" key="8">
    <source>
        <dbReference type="Proteomes" id="UP001158049"/>
    </source>
</evidence>
<evidence type="ECO:0000256" key="6">
    <source>
        <dbReference type="SAM" id="Phobius"/>
    </source>
</evidence>
<keyword evidence="5 6" id="KW-0472">Membrane</keyword>
<feature type="transmembrane region" description="Helical" evidence="6">
    <location>
        <begin position="264"/>
        <end position="282"/>
    </location>
</feature>
<feature type="transmembrane region" description="Helical" evidence="6">
    <location>
        <begin position="288"/>
        <end position="313"/>
    </location>
</feature>
<dbReference type="PANTHER" id="PTHR30482:SF10">
    <property type="entry name" value="HIGH-AFFINITY BRANCHED-CHAIN AMINO ACID TRANSPORT PROTEIN BRAE"/>
    <property type="match status" value="1"/>
</dbReference>
<feature type="transmembrane region" description="Helical" evidence="6">
    <location>
        <begin position="75"/>
        <end position="98"/>
    </location>
</feature>
<evidence type="ECO:0000256" key="5">
    <source>
        <dbReference type="ARBA" id="ARBA00023136"/>
    </source>
</evidence>
<dbReference type="InterPro" id="IPR001851">
    <property type="entry name" value="ABC_transp_permease"/>
</dbReference>
<dbReference type="Pfam" id="PF02653">
    <property type="entry name" value="BPD_transp_2"/>
    <property type="match status" value="1"/>
</dbReference>
<protein>
    <submittedName>
        <fullName evidence="7">Amino acid/amide ABC transporter membrane protein 2, HAAT family</fullName>
    </submittedName>
</protein>
<proteinExistence type="predicted"/>
<sequence length="322" mass="34277">MLMAILACFLLPLFLADSAVNNLAYCLVWTFAAIGLSAMWGYGGILSFGQTAFFGLAGYAYGVFTLNLGESPLSTWSGVVVALVLCFLMALVLGYMIFYGGIKDVFIGIVTLSITLVFETFMAQTAGPQWAIGKARLNGFNGMSAMPSLSLPGLGGENILVEGVYFYFAVLLMLAVVYFGTRKLLDSTFGLTLESIRENPHRAEMLGIDIRRYQLAIFVFGGTLAGLSGVLYTVWGSYITPSSMGLTSAAMPIIWVATGGRKSIPGAIIATVALLVLSQELVVYGSQYALVIMGAILLLVVMAAPEGLGPTIASKISRLSKR</sequence>
<evidence type="ECO:0000256" key="1">
    <source>
        <dbReference type="ARBA" id="ARBA00004651"/>
    </source>
</evidence>
<gene>
    <name evidence="7" type="ORF">SAMN06295970_13717</name>
</gene>
<feature type="transmembrane region" description="Helical" evidence="6">
    <location>
        <begin position="164"/>
        <end position="181"/>
    </location>
</feature>
<reference evidence="7 8" key="1">
    <citation type="submission" date="2017-05" db="EMBL/GenBank/DDBJ databases">
        <authorList>
            <person name="Varghese N."/>
            <person name="Submissions S."/>
        </authorList>
    </citation>
    <scope>NUCLEOTIDE SEQUENCE [LARGE SCALE GENOMIC DNA]</scope>
    <source>
        <strain evidence="7 8">DSM 26001</strain>
    </source>
</reference>
<keyword evidence="2" id="KW-1003">Cell membrane</keyword>
<keyword evidence="8" id="KW-1185">Reference proteome</keyword>
<dbReference type="Proteomes" id="UP001158049">
    <property type="component" value="Unassembled WGS sequence"/>
</dbReference>
<dbReference type="CDD" id="cd06581">
    <property type="entry name" value="TM_PBP1_LivM_like"/>
    <property type="match status" value="1"/>
</dbReference>
<comment type="caution">
    <text evidence="7">The sequence shown here is derived from an EMBL/GenBank/DDBJ whole genome shotgun (WGS) entry which is preliminary data.</text>
</comment>
<accession>A0ABY1QWB9</accession>
<evidence type="ECO:0000256" key="3">
    <source>
        <dbReference type="ARBA" id="ARBA00022692"/>
    </source>
</evidence>
<feature type="transmembrane region" description="Helical" evidence="6">
    <location>
        <begin position="105"/>
        <end position="123"/>
    </location>
</feature>
<feature type="transmembrane region" description="Helical" evidence="6">
    <location>
        <begin position="52"/>
        <end position="69"/>
    </location>
</feature>
<evidence type="ECO:0000313" key="7">
    <source>
        <dbReference type="EMBL" id="SMP80650.1"/>
    </source>
</evidence>
<dbReference type="EMBL" id="FXUL01000037">
    <property type="protein sequence ID" value="SMP80650.1"/>
    <property type="molecule type" value="Genomic_DNA"/>
</dbReference>
<name>A0ABY1QWB9_9BURK</name>